<evidence type="ECO:0000313" key="1">
    <source>
        <dbReference type="EMBL" id="OJA18892.1"/>
    </source>
</evidence>
<name>A0A1J8R4Q7_9AGAM</name>
<evidence type="ECO:0000313" key="2">
    <source>
        <dbReference type="Proteomes" id="UP000183567"/>
    </source>
</evidence>
<reference evidence="1 2" key="1">
    <citation type="submission" date="2016-03" db="EMBL/GenBank/DDBJ databases">
        <title>Comparative genomics of the ectomycorrhizal sister species Rhizopogon vinicolor and Rhizopogon vesiculosus (Basidiomycota: Boletales) reveals a divergence of the mating type B locus.</title>
        <authorList>
            <person name="Mujic A.B."/>
            <person name="Kuo A."/>
            <person name="Tritt A."/>
            <person name="Lipzen A."/>
            <person name="Chen C."/>
            <person name="Johnson J."/>
            <person name="Sharma A."/>
            <person name="Barry K."/>
            <person name="Grigoriev I.V."/>
            <person name="Spatafora J.W."/>
        </authorList>
    </citation>
    <scope>NUCLEOTIDE SEQUENCE [LARGE SCALE GENOMIC DNA]</scope>
    <source>
        <strain evidence="1 2">AM-OR11-056</strain>
    </source>
</reference>
<organism evidence="1 2">
    <name type="scientific">Rhizopogon vesiculosus</name>
    <dbReference type="NCBI Taxonomy" id="180088"/>
    <lineage>
        <taxon>Eukaryota</taxon>
        <taxon>Fungi</taxon>
        <taxon>Dikarya</taxon>
        <taxon>Basidiomycota</taxon>
        <taxon>Agaricomycotina</taxon>
        <taxon>Agaricomycetes</taxon>
        <taxon>Agaricomycetidae</taxon>
        <taxon>Boletales</taxon>
        <taxon>Suillineae</taxon>
        <taxon>Rhizopogonaceae</taxon>
        <taxon>Rhizopogon</taxon>
    </lineage>
</organism>
<sequence>MTSGAWRMCPACTRLTTRHPGRSHVHHPRRPNTPVPEHKSTWSFSQWLPSIRQVIPSCCIRLSLTVTASGESIRVRTRNAPDTNIRLHSAVTTYLPCVEMVNNHRDFDGSLSDILLDEERVLIFTRANTTIVGVFLPAKLMKITISELQEMQEINVEIIDM</sequence>
<accession>A0A1J8R4Q7</accession>
<dbReference type="AlphaFoldDB" id="A0A1J8R4Q7"/>
<dbReference type="Proteomes" id="UP000183567">
    <property type="component" value="Unassembled WGS sequence"/>
</dbReference>
<dbReference type="EMBL" id="LVVM01001285">
    <property type="protein sequence ID" value="OJA18892.1"/>
    <property type="molecule type" value="Genomic_DNA"/>
</dbReference>
<comment type="caution">
    <text evidence="1">The sequence shown here is derived from an EMBL/GenBank/DDBJ whole genome shotgun (WGS) entry which is preliminary data.</text>
</comment>
<gene>
    <name evidence="1" type="ORF">AZE42_10877</name>
</gene>
<proteinExistence type="predicted"/>
<keyword evidence="2" id="KW-1185">Reference proteome</keyword>
<protein>
    <submittedName>
        <fullName evidence="1">Uncharacterized protein</fullName>
    </submittedName>
</protein>